<feature type="transmembrane region" description="Helical" evidence="6">
    <location>
        <begin position="176"/>
        <end position="196"/>
    </location>
</feature>
<organism evidence="8 9">
    <name type="scientific">Symbiobacterium terraclitae</name>
    <dbReference type="NCBI Taxonomy" id="557451"/>
    <lineage>
        <taxon>Bacteria</taxon>
        <taxon>Bacillati</taxon>
        <taxon>Bacillota</taxon>
        <taxon>Clostridia</taxon>
        <taxon>Eubacteriales</taxon>
        <taxon>Symbiobacteriaceae</taxon>
        <taxon>Symbiobacterium</taxon>
    </lineage>
</organism>
<name>A0ABS4JRP2_9FIRM</name>
<dbReference type="InterPro" id="IPR051598">
    <property type="entry name" value="TSUP/Inactive_protease-like"/>
</dbReference>
<protein>
    <recommendedName>
        <fullName evidence="6">Probable membrane transporter protein</fullName>
    </recommendedName>
</protein>
<comment type="caution">
    <text evidence="8">The sequence shown here is derived from an EMBL/GenBank/DDBJ whole genome shotgun (WGS) entry which is preliminary data.</text>
</comment>
<keyword evidence="3 6" id="KW-0812">Transmembrane</keyword>
<evidence type="ECO:0000313" key="9">
    <source>
        <dbReference type="Proteomes" id="UP001519289"/>
    </source>
</evidence>
<evidence type="ECO:0000313" key="8">
    <source>
        <dbReference type="EMBL" id="MBP2018203.1"/>
    </source>
</evidence>
<proteinExistence type="inferred from homology"/>
<dbReference type="PROSITE" id="PS50206">
    <property type="entry name" value="RHODANESE_3"/>
    <property type="match status" value="1"/>
</dbReference>
<reference evidence="8 9" key="1">
    <citation type="submission" date="2021-03" db="EMBL/GenBank/DDBJ databases">
        <title>Genomic Encyclopedia of Type Strains, Phase IV (KMG-IV): sequencing the most valuable type-strain genomes for metagenomic binning, comparative biology and taxonomic classification.</title>
        <authorList>
            <person name="Goeker M."/>
        </authorList>
    </citation>
    <scope>NUCLEOTIDE SEQUENCE [LARGE SCALE GENOMIC DNA]</scope>
    <source>
        <strain evidence="8 9">DSM 27138</strain>
    </source>
</reference>
<keyword evidence="6" id="KW-1003">Cell membrane</keyword>
<dbReference type="InterPro" id="IPR036873">
    <property type="entry name" value="Rhodanese-like_dom_sf"/>
</dbReference>
<dbReference type="InterPro" id="IPR001763">
    <property type="entry name" value="Rhodanese-like_dom"/>
</dbReference>
<sequence length="432" mass="44231">MTETALLIGIGIAGGFVAGLLGLGGAVVLAPLLLTVPASLGMKSFAMRDVASITLVYGLLWAAVSLWSRGLPRAAGLRPALLPGLVGAGAGLAGGLLSARLPGRTLLLLYAAFATLAALLLLVPRWPARHRRVRRPRPSWGAVAAAAGTGMMAGLVGAAGGFLLEPLVARTVRSRRVAETAVVGIVLLSAAGGLAGKGLTGQLNLWLAGPLVGGAVPAAWWGGVVARELSPRRLAWAALACTWAAAAGLWLLVLPELGARVRPGHLYLLAMAPAALAALWLAGRRGWGLAVAGPRIRAPGRAGSADRPAALLPEELRRLVVEGPTPQIVDLREPEAFARSSLPGSLNIPWSQLEAWLEVADPQDGALFVCEDGVRSARAASLAAARGFRTRYLEGGMAAWEALQAELPPVGDIPGVVPHGGPVEVEGPPGLG</sequence>
<feature type="transmembrane region" description="Helical" evidence="6">
    <location>
        <begin position="266"/>
        <end position="283"/>
    </location>
</feature>
<evidence type="ECO:0000256" key="4">
    <source>
        <dbReference type="ARBA" id="ARBA00022989"/>
    </source>
</evidence>
<evidence type="ECO:0000256" key="6">
    <source>
        <dbReference type="RuleBase" id="RU363041"/>
    </source>
</evidence>
<dbReference type="SMART" id="SM00450">
    <property type="entry name" value="RHOD"/>
    <property type="match status" value="1"/>
</dbReference>
<dbReference type="RefSeq" id="WP_209466334.1">
    <property type="nucleotide sequence ID" value="NZ_JAGGLG010000010.1"/>
</dbReference>
<evidence type="ECO:0000256" key="2">
    <source>
        <dbReference type="ARBA" id="ARBA00009142"/>
    </source>
</evidence>
<feature type="transmembrane region" description="Helical" evidence="6">
    <location>
        <begin position="140"/>
        <end position="164"/>
    </location>
</feature>
<gene>
    <name evidence="8" type="ORF">J2Z79_001602</name>
</gene>
<dbReference type="EMBL" id="JAGGLG010000010">
    <property type="protein sequence ID" value="MBP2018203.1"/>
    <property type="molecule type" value="Genomic_DNA"/>
</dbReference>
<evidence type="ECO:0000256" key="1">
    <source>
        <dbReference type="ARBA" id="ARBA00004141"/>
    </source>
</evidence>
<feature type="domain" description="Rhodanese" evidence="7">
    <location>
        <begin position="322"/>
        <end position="405"/>
    </location>
</feature>
<dbReference type="Pfam" id="PF01925">
    <property type="entry name" value="TauE"/>
    <property type="match status" value="1"/>
</dbReference>
<dbReference type="CDD" id="cd00158">
    <property type="entry name" value="RHOD"/>
    <property type="match status" value="1"/>
</dbReference>
<feature type="transmembrane region" description="Helical" evidence="6">
    <location>
        <begin position="107"/>
        <end position="128"/>
    </location>
</feature>
<comment type="subcellular location">
    <subcellularLocation>
        <location evidence="6">Cell membrane</location>
        <topology evidence="6">Multi-pass membrane protein</topology>
    </subcellularLocation>
    <subcellularLocation>
        <location evidence="1">Membrane</location>
        <topology evidence="1">Multi-pass membrane protein</topology>
    </subcellularLocation>
</comment>
<dbReference type="SUPFAM" id="SSF52821">
    <property type="entry name" value="Rhodanese/Cell cycle control phosphatase"/>
    <property type="match status" value="1"/>
</dbReference>
<keyword evidence="9" id="KW-1185">Reference proteome</keyword>
<dbReference type="Pfam" id="PF00581">
    <property type="entry name" value="Rhodanese"/>
    <property type="match status" value="1"/>
</dbReference>
<keyword evidence="5 6" id="KW-0472">Membrane</keyword>
<feature type="transmembrane region" description="Helical" evidence="6">
    <location>
        <begin position="50"/>
        <end position="68"/>
    </location>
</feature>
<dbReference type="PANTHER" id="PTHR43701:SF2">
    <property type="entry name" value="MEMBRANE TRANSPORTER PROTEIN YJNA-RELATED"/>
    <property type="match status" value="1"/>
</dbReference>
<evidence type="ECO:0000256" key="3">
    <source>
        <dbReference type="ARBA" id="ARBA00022692"/>
    </source>
</evidence>
<feature type="transmembrane region" description="Helical" evidence="6">
    <location>
        <begin position="234"/>
        <end position="254"/>
    </location>
</feature>
<dbReference type="Gene3D" id="3.40.250.10">
    <property type="entry name" value="Rhodanese-like domain"/>
    <property type="match status" value="1"/>
</dbReference>
<evidence type="ECO:0000259" key="7">
    <source>
        <dbReference type="PROSITE" id="PS50206"/>
    </source>
</evidence>
<dbReference type="InterPro" id="IPR002781">
    <property type="entry name" value="TM_pro_TauE-like"/>
</dbReference>
<feature type="transmembrane region" description="Helical" evidence="6">
    <location>
        <begin position="7"/>
        <end position="30"/>
    </location>
</feature>
<comment type="similarity">
    <text evidence="2 6">Belongs to the 4-toluene sulfonate uptake permease (TSUP) (TC 2.A.102) family.</text>
</comment>
<feature type="transmembrane region" description="Helical" evidence="6">
    <location>
        <begin position="203"/>
        <end position="222"/>
    </location>
</feature>
<feature type="transmembrane region" description="Helical" evidence="6">
    <location>
        <begin position="80"/>
        <end position="101"/>
    </location>
</feature>
<dbReference type="PANTHER" id="PTHR43701">
    <property type="entry name" value="MEMBRANE TRANSPORTER PROTEIN MJ0441-RELATED"/>
    <property type="match status" value="1"/>
</dbReference>
<keyword evidence="4 6" id="KW-1133">Transmembrane helix</keyword>
<evidence type="ECO:0000256" key="5">
    <source>
        <dbReference type="ARBA" id="ARBA00023136"/>
    </source>
</evidence>
<dbReference type="Proteomes" id="UP001519289">
    <property type="component" value="Unassembled WGS sequence"/>
</dbReference>
<accession>A0ABS4JRP2</accession>